<evidence type="ECO:0000256" key="2">
    <source>
        <dbReference type="ARBA" id="ARBA00022670"/>
    </source>
</evidence>
<keyword evidence="6 13" id="KW-0378">Hydrolase</keyword>
<keyword evidence="3" id="KW-0165">Cleavage on pair of basic residues</keyword>
<dbReference type="PROSITE" id="PS51767">
    <property type="entry name" value="PEPTIDASE_A1"/>
    <property type="match status" value="1"/>
</dbReference>
<evidence type="ECO:0000256" key="8">
    <source>
        <dbReference type="ARBA" id="ARBA00023180"/>
    </source>
</evidence>
<dbReference type="InterPro" id="IPR021109">
    <property type="entry name" value="Peptidase_aspartic_dom_sf"/>
</dbReference>
<evidence type="ECO:0000256" key="5">
    <source>
        <dbReference type="ARBA" id="ARBA00022750"/>
    </source>
</evidence>
<organism evidence="16 17">
    <name type="scientific">Pyrenophora seminiperda CCB06</name>
    <dbReference type="NCBI Taxonomy" id="1302712"/>
    <lineage>
        <taxon>Eukaryota</taxon>
        <taxon>Fungi</taxon>
        <taxon>Dikarya</taxon>
        <taxon>Ascomycota</taxon>
        <taxon>Pezizomycotina</taxon>
        <taxon>Dothideomycetes</taxon>
        <taxon>Pleosporomycetidae</taxon>
        <taxon>Pleosporales</taxon>
        <taxon>Pleosporineae</taxon>
        <taxon>Pleosporaceae</taxon>
        <taxon>Pyrenophora</taxon>
    </lineage>
</organism>
<evidence type="ECO:0000313" key="16">
    <source>
        <dbReference type="EMBL" id="RMZ72821.1"/>
    </source>
</evidence>
<feature type="active site" evidence="11">
    <location>
        <position position="304"/>
    </location>
</feature>
<evidence type="ECO:0000256" key="14">
    <source>
        <dbReference type="SAM" id="MobiDB-lite"/>
    </source>
</evidence>
<feature type="compositionally biased region" description="Gly residues" evidence="14">
    <location>
        <begin position="451"/>
        <end position="477"/>
    </location>
</feature>
<dbReference type="PROSITE" id="PS00141">
    <property type="entry name" value="ASP_PROTEASE"/>
    <property type="match status" value="1"/>
</dbReference>
<feature type="active site" evidence="11">
    <location>
        <position position="109"/>
    </location>
</feature>
<dbReference type="Proteomes" id="UP000265663">
    <property type="component" value="Unassembled WGS sequence"/>
</dbReference>
<dbReference type="InterPro" id="IPR033121">
    <property type="entry name" value="PEPTIDASE_A1"/>
</dbReference>
<keyword evidence="4" id="KW-0732">Signal</keyword>
<keyword evidence="8" id="KW-0325">Glycoprotein</keyword>
<dbReference type="EMBL" id="KE747834">
    <property type="protein sequence ID" value="RMZ72821.1"/>
    <property type="molecule type" value="Genomic_DNA"/>
</dbReference>
<reference evidence="16 17" key="1">
    <citation type="journal article" date="2014" name="PLoS ONE">
        <title>De novo Genome Assembly of the Fungal Plant Pathogen Pyrenophora semeniperda.</title>
        <authorList>
            <person name="Soliai M.M."/>
            <person name="Meyer S.E."/>
            <person name="Udall J.A."/>
            <person name="Elzinga D.E."/>
            <person name="Hermansen R.A."/>
            <person name="Bodily P.M."/>
            <person name="Hart A.A."/>
            <person name="Coleman C.E."/>
        </authorList>
    </citation>
    <scope>NUCLEOTIDE SEQUENCE [LARGE SCALE GENOMIC DNA]</scope>
    <source>
        <strain evidence="16 17">CCB06</strain>
        <tissue evidence="16">Mycelium</tissue>
    </source>
</reference>
<feature type="domain" description="Peptidase A1" evidence="15">
    <location>
        <begin position="91"/>
        <end position="413"/>
    </location>
</feature>
<evidence type="ECO:0000256" key="10">
    <source>
        <dbReference type="ARBA" id="ARBA00068059"/>
    </source>
</evidence>
<dbReference type="GO" id="GO:0031505">
    <property type="term" value="P:fungal-type cell wall organization"/>
    <property type="evidence" value="ECO:0007669"/>
    <property type="project" value="TreeGrafter"/>
</dbReference>
<dbReference type="GO" id="GO:0004190">
    <property type="term" value="F:aspartic-type endopeptidase activity"/>
    <property type="evidence" value="ECO:0007669"/>
    <property type="project" value="UniProtKB-KW"/>
</dbReference>
<dbReference type="Gene3D" id="2.40.70.10">
    <property type="entry name" value="Acid Proteases"/>
    <property type="match status" value="2"/>
</dbReference>
<evidence type="ECO:0000256" key="11">
    <source>
        <dbReference type="PIRSR" id="PIRSR601461-1"/>
    </source>
</evidence>
<evidence type="ECO:0000256" key="13">
    <source>
        <dbReference type="RuleBase" id="RU000454"/>
    </source>
</evidence>
<dbReference type="CDD" id="cd05474">
    <property type="entry name" value="SAP_like"/>
    <property type="match status" value="1"/>
</dbReference>
<name>A0A3M7ME98_9PLEO</name>
<dbReference type="InterPro" id="IPR001461">
    <property type="entry name" value="Aspartic_peptidase_A1"/>
</dbReference>
<gene>
    <name evidence="16" type="ORF">GMOD_00009871</name>
</gene>
<dbReference type="InterPro" id="IPR033876">
    <property type="entry name" value="SAP-like"/>
</dbReference>
<dbReference type="PANTHER" id="PTHR47965">
    <property type="entry name" value="ASPARTYL PROTEASE-RELATED"/>
    <property type="match status" value="1"/>
</dbReference>
<evidence type="ECO:0000256" key="9">
    <source>
        <dbReference type="ARBA" id="ARBA00067536"/>
    </source>
</evidence>
<keyword evidence="2 13" id="KW-0645">Protease</keyword>
<dbReference type="FunFam" id="2.40.70.10:FF:000011">
    <property type="entry name" value="Aspartic protease"/>
    <property type="match status" value="1"/>
</dbReference>
<sequence length="513" mass="53635">MKYSTILVAQLAASAAALKLVPREVRHRPWLTIAQLIRNPLECTADNHHQNPAVVRLDTQRRNVVNPITHDQLRRRQSVVQQSLDNLETLYFANVSMGTPPQNFRLHIDTGSSDLWVNSANSNLCAQGGNQCGQSGIYNANDSSTYKYVNSVFNISYVDGSGASGDYATDTFRIGGKTVTNMQFGIGYVSSSPEGILGIGYAINEVAVGRAGLQPYPNLPQKLVNDKSIKSNAYSLWLNDLDASTGSILFGGVDTDKYSGELQTLPIIPERGAFAEFIIALTGMGMNGKNGSIFQDDNVPVLLDSGSSLMYLPDNVVRSLYTTFDARYDSSQGAAFVNCKLADQKGSLDFNFSGVQISVPINELVIVAAVSRGQPVCILGIGPAGDSVAVLGDTFLRSAYVVYDLANNEISLAQTNFNATSENIQEIQSGAGGVPNAKEVVGAVSTAAVGTGGPRVNGPSVTGGSGTGGSGGSGGGRTSSTGAAVPYATANPWVGGAAAAFAGAGIVMGFNGF</sequence>
<dbReference type="GO" id="GO:0009277">
    <property type="term" value="C:fungal-type cell wall"/>
    <property type="evidence" value="ECO:0007669"/>
    <property type="project" value="TreeGrafter"/>
</dbReference>
<evidence type="ECO:0000256" key="7">
    <source>
        <dbReference type="ARBA" id="ARBA00023145"/>
    </source>
</evidence>
<evidence type="ECO:0000313" key="17">
    <source>
        <dbReference type="Proteomes" id="UP000265663"/>
    </source>
</evidence>
<dbReference type="PRINTS" id="PR00792">
    <property type="entry name" value="PEPSIN"/>
</dbReference>
<dbReference type="GO" id="GO:0006508">
    <property type="term" value="P:proteolysis"/>
    <property type="evidence" value="ECO:0007669"/>
    <property type="project" value="UniProtKB-KW"/>
</dbReference>
<evidence type="ECO:0000256" key="1">
    <source>
        <dbReference type="ARBA" id="ARBA00007447"/>
    </source>
</evidence>
<dbReference type="AlphaFoldDB" id="A0A3M7ME98"/>
<protein>
    <recommendedName>
        <fullName evidence="10">Probable aspartic-type endopeptidase OPSB</fullName>
    </recommendedName>
    <alternativeName>
        <fullName evidence="9">Probable aspartic-type endopeptidase opsB</fullName>
    </alternativeName>
</protein>
<dbReference type="OrthoDB" id="771136at2759"/>
<keyword evidence="17" id="KW-1185">Reference proteome</keyword>
<evidence type="ECO:0000256" key="6">
    <source>
        <dbReference type="ARBA" id="ARBA00022801"/>
    </source>
</evidence>
<evidence type="ECO:0000259" key="15">
    <source>
        <dbReference type="PROSITE" id="PS51767"/>
    </source>
</evidence>
<dbReference type="InterPro" id="IPR001969">
    <property type="entry name" value="Aspartic_peptidase_AS"/>
</dbReference>
<comment type="similarity">
    <text evidence="1 13">Belongs to the peptidase A1 family.</text>
</comment>
<evidence type="ECO:0000256" key="3">
    <source>
        <dbReference type="ARBA" id="ARBA00022685"/>
    </source>
</evidence>
<feature type="region of interest" description="Disordered" evidence="14">
    <location>
        <begin position="451"/>
        <end position="480"/>
    </location>
</feature>
<dbReference type="Pfam" id="PF00026">
    <property type="entry name" value="Asp"/>
    <property type="match status" value="1"/>
</dbReference>
<keyword evidence="5 13" id="KW-0064">Aspartyl protease</keyword>
<evidence type="ECO:0000256" key="4">
    <source>
        <dbReference type="ARBA" id="ARBA00022729"/>
    </source>
</evidence>
<feature type="disulfide bond" evidence="12">
    <location>
        <begin position="339"/>
        <end position="377"/>
    </location>
</feature>
<dbReference type="GO" id="GO:0005576">
    <property type="term" value="C:extracellular region"/>
    <property type="evidence" value="ECO:0007669"/>
    <property type="project" value="TreeGrafter"/>
</dbReference>
<proteinExistence type="inferred from homology"/>
<dbReference type="SUPFAM" id="SSF50630">
    <property type="entry name" value="Acid proteases"/>
    <property type="match status" value="1"/>
</dbReference>
<keyword evidence="7" id="KW-0865">Zymogen</keyword>
<dbReference type="PANTHER" id="PTHR47965:SF12">
    <property type="entry name" value="ASPARTIC PROTEINASE 3-RELATED"/>
    <property type="match status" value="1"/>
</dbReference>
<evidence type="ECO:0000256" key="12">
    <source>
        <dbReference type="PIRSR" id="PIRSR601461-2"/>
    </source>
</evidence>
<keyword evidence="12" id="KW-1015">Disulfide bond</keyword>
<accession>A0A3M7ME98</accession>